<gene>
    <name evidence="3" type="ordered locus">BN6_35870</name>
</gene>
<dbReference type="Gene3D" id="2.30.110.10">
    <property type="entry name" value="Electron Transport, Fmn-binding Protein, Chain A"/>
    <property type="match status" value="1"/>
</dbReference>
<reference evidence="3 4" key="1">
    <citation type="journal article" date="2012" name="BMC Genomics">
        <title>Complete genome sequence of Saccharothrix espanaensis DSM 44229T and comparison to the other completely sequenced Pseudonocardiaceae.</title>
        <authorList>
            <person name="Strobel T."/>
            <person name="Al-Dilaimi A."/>
            <person name="Blom J."/>
            <person name="Gessner A."/>
            <person name="Kalinowski J."/>
            <person name="Luzhetska M."/>
            <person name="Puhler A."/>
            <person name="Szczepanowski R."/>
            <person name="Bechthold A."/>
            <person name="Ruckert C."/>
        </authorList>
    </citation>
    <scope>NUCLEOTIDE SEQUENCE [LARGE SCALE GENOMIC DNA]</scope>
    <source>
        <strain evidence="4">ATCC 51144 / DSM 44229 / JCM 9112 / NBRC 15066 / NRRL 15764</strain>
    </source>
</reference>
<dbReference type="PANTHER" id="PTHR30466">
    <property type="entry name" value="FLAVIN REDUCTASE"/>
    <property type="match status" value="1"/>
</dbReference>
<evidence type="ECO:0000313" key="4">
    <source>
        <dbReference type="Proteomes" id="UP000006281"/>
    </source>
</evidence>
<accession>K0K2T0</accession>
<sequence length="172" mass="18457">MTEPSTRSAALPDGFRAMMRGFPSGVAVVTTTDLAGHPWGMTCSSVCSVDLDPPTLLVCLRSTGPTLAAILVRGGFAVNLLHEDARPTAEVFASGDPDRFDRVAWRLDQEAAGPHLEADAHAVADCRVGPTQVVGNHVVVFGEVLRITRRPDRHPLLYGQGGYRRWSTDLPG</sequence>
<proteinExistence type="predicted"/>
<evidence type="ECO:0000313" key="3">
    <source>
        <dbReference type="EMBL" id="CCH30883.1"/>
    </source>
</evidence>
<keyword evidence="1" id="KW-0560">Oxidoreductase</keyword>
<dbReference type="InterPro" id="IPR002563">
    <property type="entry name" value="Flavin_Rdtase-like_dom"/>
</dbReference>
<dbReference type="SUPFAM" id="SSF50475">
    <property type="entry name" value="FMN-binding split barrel"/>
    <property type="match status" value="1"/>
</dbReference>
<dbReference type="PATRIC" id="fig|1179773.3.peg.3587"/>
<dbReference type="SMART" id="SM00903">
    <property type="entry name" value="Flavin_Reduct"/>
    <property type="match status" value="1"/>
</dbReference>
<dbReference type="InterPro" id="IPR012349">
    <property type="entry name" value="Split_barrel_FMN-bd"/>
</dbReference>
<dbReference type="AlphaFoldDB" id="K0K2T0"/>
<dbReference type="KEGG" id="sesp:BN6_35870"/>
<dbReference type="eggNOG" id="COG1853">
    <property type="taxonomic scope" value="Bacteria"/>
</dbReference>
<feature type="domain" description="Flavin reductase like" evidence="2">
    <location>
        <begin position="19"/>
        <end position="165"/>
    </location>
</feature>
<keyword evidence="4" id="KW-1185">Reference proteome</keyword>
<protein>
    <recommendedName>
        <fullName evidence="2">Flavin reductase like domain-containing protein</fullName>
    </recommendedName>
</protein>
<dbReference type="RefSeq" id="WP_015100995.1">
    <property type="nucleotide sequence ID" value="NC_019673.1"/>
</dbReference>
<dbReference type="HOGENOM" id="CLU_059021_1_2_11"/>
<dbReference type="Pfam" id="PF01613">
    <property type="entry name" value="Flavin_Reduct"/>
    <property type="match status" value="1"/>
</dbReference>
<dbReference type="PANTHER" id="PTHR30466:SF1">
    <property type="entry name" value="FMN REDUCTASE (NADH) RUTF"/>
    <property type="match status" value="1"/>
</dbReference>
<evidence type="ECO:0000256" key="1">
    <source>
        <dbReference type="ARBA" id="ARBA00023002"/>
    </source>
</evidence>
<dbReference type="InterPro" id="IPR050268">
    <property type="entry name" value="NADH-dep_flavin_reductase"/>
</dbReference>
<dbReference type="Proteomes" id="UP000006281">
    <property type="component" value="Chromosome"/>
</dbReference>
<dbReference type="GO" id="GO:0010181">
    <property type="term" value="F:FMN binding"/>
    <property type="evidence" value="ECO:0007669"/>
    <property type="project" value="InterPro"/>
</dbReference>
<evidence type="ECO:0000259" key="2">
    <source>
        <dbReference type="SMART" id="SM00903"/>
    </source>
</evidence>
<name>K0K2T0_SACES</name>
<dbReference type="GO" id="GO:0042602">
    <property type="term" value="F:riboflavin reductase (NADPH) activity"/>
    <property type="evidence" value="ECO:0007669"/>
    <property type="project" value="TreeGrafter"/>
</dbReference>
<dbReference type="EMBL" id="HE804045">
    <property type="protein sequence ID" value="CCH30883.1"/>
    <property type="molecule type" value="Genomic_DNA"/>
</dbReference>
<dbReference type="STRING" id="1179773.BN6_35870"/>
<organism evidence="3 4">
    <name type="scientific">Saccharothrix espanaensis (strain ATCC 51144 / DSM 44229 / JCM 9112 / NBRC 15066 / NRRL 15764)</name>
    <dbReference type="NCBI Taxonomy" id="1179773"/>
    <lineage>
        <taxon>Bacteria</taxon>
        <taxon>Bacillati</taxon>
        <taxon>Actinomycetota</taxon>
        <taxon>Actinomycetes</taxon>
        <taxon>Pseudonocardiales</taxon>
        <taxon>Pseudonocardiaceae</taxon>
        <taxon>Saccharothrix</taxon>
    </lineage>
</organism>